<dbReference type="PANTHER" id="PTHR24056">
    <property type="entry name" value="CELL DIVISION PROTEIN KINASE"/>
    <property type="match status" value="1"/>
</dbReference>
<sequence length="170" mass="18693">MEAFGSSDDWETIGDGAYGIVFKAKVNGTEDLVAIKKIEPDMDGIVGLHPEIIREVTLLRGINPHPHIVRFDNAVPILSGVDHCHSFSVIHRDLKPKNILFDENNRTLKIADFGSGRGFTVGPEGSNYSPEVMASIKWKAPELLLLTGKYSSPVYICSDGEGMKEFGLCY</sequence>
<dbReference type="EMBL" id="VIEB01000029">
    <property type="protein sequence ID" value="TQE11507.1"/>
    <property type="molecule type" value="Genomic_DNA"/>
</dbReference>
<evidence type="ECO:0000256" key="11">
    <source>
        <dbReference type="ARBA" id="ARBA00023306"/>
    </source>
</evidence>
<keyword evidence="10 14" id="KW-0067">ATP-binding</keyword>
<dbReference type="GO" id="GO:0000082">
    <property type="term" value="P:G1/S transition of mitotic cell cycle"/>
    <property type="evidence" value="ECO:0007669"/>
    <property type="project" value="TreeGrafter"/>
</dbReference>
<evidence type="ECO:0000256" key="8">
    <source>
        <dbReference type="ARBA" id="ARBA00022776"/>
    </source>
</evidence>
<dbReference type="InterPro" id="IPR000719">
    <property type="entry name" value="Prot_kinase_dom"/>
</dbReference>
<dbReference type="GO" id="GO:0030332">
    <property type="term" value="F:cyclin binding"/>
    <property type="evidence" value="ECO:0007669"/>
    <property type="project" value="TreeGrafter"/>
</dbReference>
<dbReference type="EC" id="2.7.11.22" evidence="2"/>
<dbReference type="SMART" id="SM00220">
    <property type="entry name" value="S_TKc"/>
    <property type="match status" value="1"/>
</dbReference>
<reference evidence="17 18" key="1">
    <citation type="journal article" date="2019" name="G3 (Bethesda)">
        <title>Sequencing of a Wild Apple (Malus baccata) Genome Unravels the Differences Between Cultivated and Wild Apple Species Regarding Disease Resistance and Cold Tolerance.</title>
        <authorList>
            <person name="Chen X."/>
        </authorList>
    </citation>
    <scope>NUCLEOTIDE SEQUENCE [LARGE SCALE GENOMIC DNA]</scope>
    <source>
        <strain evidence="18">cv. Shandingzi</strain>
        <tissue evidence="17">Leaves</tissue>
    </source>
</reference>
<keyword evidence="9" id="KW-0418">Kinase</keyword>
<dbReference type="GO" id="GO:0004693">
    <property type="term" value="F:cyclin-dependent protein serine/threonine kinase activity"/>
    <property type="evidence" value="ECO:0007669"/>
    <property type="project" value="UniProtKB-EC"/>
</dbReference>
<evidence type="ECO:0000256" key="14">
    <source>
        <dbReference type="PROSITE-ProRule" id="PRU10141"/>
    </source>
</evidence>
<dbReference type="InterPro" id="IPR011009">
    <property type="entry name" value="Kinase-like_dom_sf"/>
</dbReference>
<dbReference type="Proteomes" id="UP000315295">
    <property type="component" value="Unassembled WGS sequence"/>
</dbReference>
<evidence type="ECO:0000256" key="10">
    <source>
        <dbReference type="ARBA" id="ARBA00022840"/>
    </source>
</evidence>
<accession>A0A540NKD5</accession>
<evidence type="ECO:0000256" key="13">
    <source>
        <dbReference type="ARBA" id="ARBA00048367"/>
    </source>
</evidence>
<dbReference type="GO" id="GO:0007165">
    <property type="term" value="P:signal transduction"/>
    <property type="evidence" value="ECO:0007669"/>
    <property type="project" value="TreeGrafter"/>
</dbReference>
<keyword evidence="8" id="KW-0498">Mitosis</keyword>
<organism evidence="17 18">
    <name type="scientific">Malus baccata</name>
    <name type="common">Siberian crab apple</name>
    <name type="synonym">Pyrus baccata</name>
    <dbReference type="NCBI Taxonomy" id="106549"/>
    <lineage>
        <taxon>Eukaryota</taxon>
        <taxon>Viridiplantae</taxon>
        <taxon>Streptophyta</taxon>
        <taxon>Embryophyta</taxon>
        <taxon>Tracheophyta</taxon>
        <taxon>Spermatophyta</taxon>
        <taxon>Magnoliopsida</taxon>
        <taxon>eudicotyledons</taxon>
        <taxon>Gunneridae</taxon>
        <taxon>Pentapetalae</taxon>
        <taxon>rosids</taxon>
        <taxon>fabids</taxon>
        <taxon>Rosales</taxon>
        <taxon>Rosaceae</taxon>
        <taxon>Amygdaloideae</taxon>
        <taxon>Maleae</taxon>
        <taxon>Malus</taxon>
    </lineage>
</organism>
<dbReference type="STRING" id="106549.A0A540NKD5"/>
<feature type="binding site" evidence="14">
    <location>
        <position position="37"/>
    </location>
    <ligand>
        <name>ATP</name>
        <dbReference type="ChEBI" id="CHEBI:30616"/>
    </ligand>
</feature>
<dbReference type="GO" id="GO:0005737">
    <property type="term" value="C:cytoplasm"/>
    <property type="evidence" value="ECO:0007669"/>
    <property type="project" value="TreeGrafter"/>
</dbReference>
<protein>
    <recommendedName>
        <fullName evidence="2">cyclin-dependent kinase</fullName>
        <ecNumber evidence="2">2.7.11.22</ecNumber>
    </recommendedName>
</protein>
<dbReference type="GO" id="GO:0010468">
    <property type="term" value="P:regulation of gene expression"/>
    <property type="evidence" value="ECO:0007669"/>
    <property type="project" value="TreeGrafter"/>
</dbReference>
<feature type="domain" description="Protein kinase" evidence="16">
    <location>
        <begin position="7"/>
        <end position="170"/>
    </location>
</feature>
<comment type="catalytic activity">
    <reaction evidence="13">
        <text>L-seryl-[protein] + ATP = O-phospho-L-seryl-[protein] + ADP + H(+)</text>
        <dbReference type="Rhea" id="RHEA:17989"/>
        <dbReference type="Rhea" id="RHEA-COMP:9863"/>
        <dbReference type="Rhea" id="RHEA-COMP:11604"/>
        <dbReference type="ChEBI" id="CHEBI:15378"/>
        <dbReference type="ChEBI" id="CHEBI:29999"/>
        <dbReference type="ChEBI" id="CHEBI:30616"/>
        <dbReference type="ChEBI" id="CHEBI:83421"/>
        <dbReference type="ChEBI" id="CHEBI:456216"/>
        <dbReference type="EC" id="2.7.11.22"/>
    </reaction>
</comment>
<dbReference type="PROSITE" id="PS00108">
    <property type="entry name" value="PROTEIN_KINASE_ST"/>
    <property type="match status" value="1"/>
</dbReference>
<dbReference type="GO" id="GO:0051301">
    <property type="term" value="P:cell division"/>
    <property type="evidence" value="ECO:0007669"/>
    <property type="project" value="UniProtKB-KW"/>
</dbReference>
<dbReference type="SUPFAM" id="SSF56112">
    <property type="entry name" value="Protein kinase-like (PK-like)"/>
    <property type="match status" value="1"/>
</dbReference>
<evidence type="ECO:0000259" key="16">
    <source>
        <dbReference type="PROSITE" id="PS50011"/>
    </source>
</evidence>
<dbReference type="PROSITE" id="PS50011">
    <property type="entry name" value="PROTEIN_KINASE_DOM"/>
    <property type="match status" value="1"/>
</dbReference>
<keyword evidence="5" id="KW-0132">Cell division</keyword>
<keyword evidence="3 15" id="KW-0723">Serine/threonine-protein kinase</keyword>
<dbReference type="GO" id="GO:0051445">
    <property type="term" value="P:regulation of meiotic cell cycle"/>
    <property type="evidence" value="ECO:0007669"/>
    <property type="project" value="TreeGrafter"/>
</dbReference>
<name>A0A540NKD5_MALBA</name>
<evidence type="ECO:0000256" key="1">
    <source>
        <dbReference type="ARBA" id="ARBA00006485"/>
    </source>
</evidence>
<keyword evidence="11" id="KW-0131">Cell cycle</keyword>
<evidence type="ECO:0000256" key="6">
    <source>
        <dbReference type="ARBA" id="ARBA00022679"/>
    </source>
</evidence>
<dbReference type="InterPro" id="IPR008271">
    <property type="entry name" value="Ser/Thr_kinase_AS"/>
</dbReference>
<comment type="similarity">
    <text evidence="1">Belongs to the protein kinase superfamily. CMGC Ser/Thr protein kinase family. CDC2/CDKX subfamily.</text>
</comment>
<keyword evidence="6" id="KW-0808">Transferase</keyword>
<comment type="caution">
    <text evidence="17">The sequence shown here is derived from an EMBL/GenBank/DDBJ whole genome shotgun (WGS) entry which is preliminary data.</text>
</comment>
<evidence type="ECO:0000256" key="12">
    <source>
        <dbReference type="ARBA" id="ARBA00047811"/>
    </source>
</evidence>
<dbReference type="GO" id="GO:0010389">
    <property type="term" value="P:regulation of G2/M transition of mitotic cell cycle"/>
    <property type="evidence" value="ECO:0007669"/>
    <property type="project" value="TreeGrafter"/>
</dbReference>
<proteinExistence type="inferred from homology"/>
<dbReference type="InterPro" id="IPR017441">
    <property type="entry name" value="Protein_kinase_ATP_BS"/>
</dbReference>
<keyword evidence="4" id="KW-0597">Phosphoprotein</keyword>
<dbReference type="Pfam" id="PF00069">
    <property type="entry name" value="Pkinase"/>
    <property type="match status" value="2"/>
</dbReference>
<gene>
    <name evidence="17" type="ORF">C1H46_002882</name>
</gene>
<evidence type="ECO:0000256" key="9">
    <source>
        <dbReference type="ARBA" id="ARBA00022777"/>
    </source>
</evidence>
<evidence type="ECO:0000313" key="18">
    <source>
        <dbReference type="Proteomes" id="UP000315295"/>
    </source>
</evidence>
<evidence type="ECO:0000256" key="15">
    <source>
        <dbReference type="RuleBase" id="RU000304"/>
    </source>
</evidence>
<keyword evidence="7 14" id="KW-0547">Nucleotide-binding</keyword>
<dbReference type="AlphaFoldDB" id="A0A540NKD5"/>
<dbReference type="GO" id="GO:0005634">
    <property type="term" value="C:nucleus"/>
    <property type="evidence" value="ECO:0007669"/>
    <property type="project" value="TreeGrafter"/>
</dbReference>
<keyword evidence="18" id="KW-1185">Reference proteome</keyword>
<dbReference type="GO" id="GO:0005524">
    <property type="term" value="F:ATP binding"/>
    <property type="evidence" value="ECO:0007669"/>
    <property type="project" value="UniProtKB-UniRule"/>
</dbReference>
<dbReference type="GO" id="GO:0000307">
    <property type="term" value="C:cyclin-dependent protein kinase holoenzyme complex"/>
    <property type="evidence" value="ECO:0007669"/>
    <property type="project" value="TreeGrafter"/>
</dbReference>
<dbReference type="PANTHER" id="PTHR24056:SF548">
    <property type="entry name" value="CYCLIN-DEPENDENT KINASE A-1"/>
    <property type="match status" value="1"/>
</dbReference>
<dbReference type="InterPro" id="IPR050108">
    <property type="entry name" value="CDK"/>
</dbReference>
<evidence type="ECO:0000256" key="5">
    <source>
        <dbReference type="ARBA" id="ARBA00022618"/>
    </source>
</evidence>
<evidence type="ECO:0000313" key="17">
    <source>
        <dbReference type="EMBL" id="TQE11507.1"/>
    </source>
</evidence>
<dbReference type="Gene3D" id="1.10.510.10">
    <property type="entry name" value="Transferase(Phosphotransferase) domain 1"/>
    <property type="match status" value="1"/>
</dbReference>
<evidence type="ECO:0000256" key="2">
    <source>
        <dbReference type="ARBA" id="ARBA00012425"/>
    </source>
</evidence>
<evidence type="ECO:0000256" key="7">
    <source>
        <dbReference type="ARBA" id="ARBA00022741"/>
    </source>
</evidence>
<evidence type="ECO:0000256" key="3">
    <source>
        <dbReference type="ARBA" id="ARBA00022527"/>
    </source>
</evidence>
<dbReference type="PROSITE" id="PS00107">
    <property type="entry name" value="PROTEIN_KINASE_ATP"/>
    <property type="match status" value="1"/>
</dbReference>
<dbReference type="Gene3D" id="3.30.200.20">
    <property type="entry name" value="Phosphorylase Kinase, domain 1"/>
    <property type="match status" value="1"/>
</dbReference>
<comment type="catalytic activity">
    <reaction evidence="12">
        <text>L-threonyl-[protein] + ATP = O-phospho-L-threonyl-[protein] + ADP + H(+)</text>
        <dbReference type="Rhea" id="RHEA:46608"/>
        <dbReference type="Rhea" id="RHEA-COMP:11060"/>
        <dbReference type="Rhea" id="RHEA-COMP:11605"/>
        <dbReference type="ChEBI" id="CHEBI:15378"/>
        <dbReference type="ChEBI" id="CHEBI:30013"/>
        <dbReference type="ChEBI" id="CHEBI:30616"/>
        <dbReference type="ChEBI" id="CHEBI:61977"/>
        <dbReference type="ChEBI" id="CHEBI:456216"/>
        <dbReference type="EC" id="2.7.11.22"/>
    </reaction>
</comment>
<evidence type="ECO:0000256" key="4">
    <source>
        <dbReference type="ARBA" id="ARBA00022553"/>
    </source>
</evidence>